<feature type="domain" description="CobQ/CobB/MinD/ParA nucleotide binding" evidence="9">
    <location>
        <begin position="4"/>
        <end position="174"/>
    </location>
</feature>
<keyword evidence="7" id="KW-0460">Magnesium</keyword>
<dbReference type="Pfam" id="PF07685">
    <property type="entry name" value="GATase_3"/>
    <property type="match status" value="1"/>
</dbReference>
<dbReference type="GO" id="GO:0005524">
    <property type="term" value="F:ATP binding"/>
    <property type="evidence" value="ECO:0007669"/>
    <property type="project" value="UniProtKB-KW"/>
</dbReference>
<evidence type="ECO:0000256" key="2">
    <source>
        <dbReference type="ARBA" id="ARBA00004953"/>
    </source>
</evidence>
<dbReference type="PROSITE" id="PS51274">
    <property type="entry name" value="GATASE_COBBQ"/>
    <property type="match status" value="1"/>
</dbReference>
<keyword evidence="4" id="KW-0436">Ligase</keyword>
<dbReference type="Proteomes" id="UP000290588">
    <property type="component" value="Unassembled WGS sequence"/>
</dbReference>
<evidence type="ECO:0000313" key="11">
    <source>
        <dbReference type="EMBL" id="RXI30365.1"/>
    </source>
</evidence>
<evidence type="ECO:0000259" key="10">
    <source>
        <dbReference type="Pfam" id="PF07685"/>
    </source>
</evidence>
<feature type="domain" description="CobB/CobQ-like glutamine amidotransferase" evidence="10">
    <location>
        <begin position="237"/>
        <end position="413"/>
    </location>
</feature>
<keyword evidence="5" id="KW-0547">Nucleotide-binding</keyword>
<evidence type="ECO:0000256" key="1">
    <source>
        <dbReference type="ARBA" id="ARBA00001946"/>
    </source>
</evidence>
<protein>
    <submittedName>
        <fullName evidence="11">Cobyrinic acid a,c-diamide synthase</fullName>
    </submittedName>
</protein>
<dbReference type="Gene3D" id="3.40.50.880">
    <property type="match status" value="1"/>
</dbReference>
<dbReference type="EMBL" id="NXIG01000007">
    <property type="protein sequence ID" value="RXI30365.1"/>
    <property type="molecule type" value="Genomic_DNA"/>
</dbReference>
<evidence type="ECO:0000256" key="6">
    <source>
        <dbReference type="ARBA" id="ARBA00022840"/>
    </source>
</evidence>
<gene>
    <name evidence="11" type="ORF">CP962_08440</name>
</gene>
<reference evidence="11 12" key="1">
    <citation type="submission" date="2017-09" db="EMBL/GenBank/DDBJ databases">
        <title>Genomics of the genus Arcobacter.</title>
        <authorList>
            <person name="Perez-Cataluna A."/>
            <person name="Figueras M.J."/>
            <person name="Salas-Masso N."/>
        </authorList>
    </citation>
    <scope>NUCLEOTIDE SEQUENCE [LARGE SCALE GENOMIC DNA]</scope>
    <source>
        <strain evidence="11 12">CECT 7837</strain>
    </source>
</reference>
<accession>A0AA94F809</accession>
<evidence type="ECO:0000313" key="12">
    <source>
        <dbReference type="Proteomes" id="UP000290588"/>
    </source>
</evidence>
<proteinExistence type="predicted"/>
<dbReference type="InterPro" id="IPR011698">
    <property type="entry name" value="GATase_3"/>
</dbReference>
<dbReference type="GO" id="GO:0042242">
    <property type="term" value="F:cobyrinic acid a,c-diamide synthase activity"/>
    <property type="evidence" value="ECO:0007669"/>
    <property type="project" value="InterPro"/>
</dbReference>
<organism evidence="11 12">
    <name type="scientific">Arcobacter ellisii</name>
    <dbReference type="NCBI Taxonomy" id="913109"/>
    <lineage>
        <taxon>Bacteria</taxon>
        <taxon>Pseudomonadati</taxon>
        <taxon>Campylobacterota</taxon>
        <taxon>Epsilonproteobacteria</taxon>
        <taxon>Campylobacterales</taxon>
        <taxon>Arcobacteraceae</taxon>
        <taxon>Arcobacter</taxon>
    </lineage>
</organism>
<dbReference type="GO" id="GO:0009236">
    <property type="term" value="P:cobalamin biosynthetic process"/>
    <property type="evidence" value="ECO:0007669"/>
    <property type="project" value="UniProtKB-KW"/>
</dbReference>
<evidence type="ECO:0000256" key="3">
    <source>
        <dbReference type="ARBA" id="ARBA00022573"/>
    </source>
</evidence>
<evidence type="ECO:0000259" key="9">
    <source>
        <dbReference type="Pfam" id="PF01656"/>
    </source>
</evidence>
<evidence type="ECO:0000256" key="4">
    <source>
        <dbReference type="ARBA" id="ARBA00022598"/>
    </source>
</evidence>
<dbReference type="InterPro" id="IPR002586">
    <property type="entry name" value="CobQ/CobB/MinD/ParA_Nub-bd_dom"/>
</dbReference>
<comment type="caution">
    <text evidence="11">The sequence shown here is derived from an EMBL/GenBank/DDBJ whole genome shotgun (WGS) entry which is preliminary data.</text>
</comment>
<keyword evidence="3" id="KW-0169">Cobalamin biosynthesis</keyword>
<dbReference type="PANTHER" id="PTHR43873:SF1">
    <property type="entry name" value="COBYRINATE A,C-DIAMIDE SYNTHASE"/>
    <property type="match status" value="1"/>
</dbReference>
<dbReference type="InterPro" id="IPR004484">
    <property type="entry name" value="CbiA/CobB_synth"/>
</dbReference>
<evidence type="ECO:0000256" key="8">
    <source>
        <dbReference type="ARBA" id="ARBA00022962"/>
    </source>
</evidence>
<dbReference type="Gene3D" id="3.40.50.300">
    <property type="entry name" value="P-loop containing nucleotide triphosphate hydrolases"/>
    <property type="match status" value="1"/>
</dbReference>
<sequence>MKAICISATASNQGKTTLTTALLYHFRKSVRPFKIGPDFIDPLFHQKICQTPSINLDTCIMNEAQVKWLFDKYSDKNISILEGVMGFYDGMDKNASAYDVTKLLNVPTIIVLDASGSYITLSAIIKGLKTYQEGNTIKGVIFNHVGSNSHFELIKNQVEKDFDDIEVLGWIENRLDTLDSTHLGLDLKDNEFEKLEHISKEVLKHIDLEKLEKIAEFTASKTEDYPFEKIEKYNKHITLVNDENFSFLYHDNLEFLKESFEKVTIVNAINNEIIPSDADIVFIVGGYIETSKAYEKIENSNDFKNSLLTHAKQNKAIYGECAGLLFLSNRVDDKKMMGLLDLDFTLGKKFYRMGYYENELGITGHAFHFTKLIDEQKVGEYKLYKKNSSDGTYAAFKNNNVFGTYLHTMFRNNFNKIKKYLNL</sequence>
<dbReference type="PANTHER" id="PTHR43873">
    <property type="entry name" value="COBYRINATE A,C-DIAMIDE SYNTHASE"/>
    <property type="match status" value="1"/>
</dbReference>
<dbReference type="InterPro" id="IPR027417">
    <property type="entry name" value="P-loop_NTPase"/>
</dbReference>
<dbReference type="NCBIfam" id="TIGR00379">
    <property type="entry name" value="cobB"/>
    <property type="match status" value="1"/>
</dbReference>
<dbReference type="SUPFAM" id="SSF52317">
    <property type="entry name" value="Class I glutamine amidotransferase-like"/>
    <property type="match status" value="1"/>
</dbReference>
<comment type="pathway">
    <text evidence="2">Cofactor biosynthesis; adenosylcobalamin biosynthesis.</text>
</comment>
<evidence type="ECO:0000256" key="7">
    <source>
        <dbReference type="ARBA" id="ARBA00022842"/>
    </source>
</evidence>
<dbReference type="NCBIfam" id="NF002204">
    <property type="entry name" value="PRK01077.1"/>
    <property type="match status" value="1"/>
</dbReference>
<dbReference type="Pfam" id="PF01656">
    <property type="entry name" value="CbiA"/>
    <property type="match status" value="1"/>
</dbReference>
<dbReference type="AlphaFoldDB" id="A0AA94F809"/>
<keyword evidence="6" id="KW-0067">ATP-binding</keyword>
<keyword evidence="8" id="KW-0315">Glutamine amidotransferase</keyword>
<dbReference type="InterPro" id="IPR029062">
    <property type="entry name" value="Class_I_gatase-like"/>
</dbReference>
<dbReference type="SUPFAM" id="SSF52540">
    <property type="entry name" value="P-loop containing nucleoside triphosphate hydrolases"/>
    <property type="match status" value="1"/>
</dbReference>
<comment type="cofactor">
    <cofactor evidence="1">
        <name>Mg(2+)</name>
        <dbReference type="ChEBI" id="CHEBI:18420"/>
    </cofactor>
</comment>
<evidence type="ECO:0000256" key="5">
    <source>
        <dbReference type="ARBA" id="ARBA00022741"/>
    </source>
</evidence>
<name>A0AA94F809_9BACT</name>